<protein>
    <submittedName>
        <fullName evidence="1">Uncharacterized protein</fullName>
    </submittedName>
</protein>
<dbReference type="AlphaFoldDB" id="A0A0S4U439"/>
<gene>
    <name evidence="1" type="ORF">PSS4_v1_210059</name>
</gene>
<name>A0A0S4U439_RALSL</name>
<dbReference type="EMBL" id="LN899821">
    <property type="protein sequence ID" value="CUV17018.1"/>
    <property type="molecule type" value="Genomic_DNA"/>
</dbReference>
<reference evidence="1" key="1">
    <citation type="submission" date="2015-10" db="EMBL/GenBank/DDBJ databases">
        <authorList>
            <person name="Gilbert D.G."/>
        </authorList>
    </citation>
    <scope>NUCLEOTIDE SEQUENCE</scope>
    <source>
        <strain evidence="1">Phyl III-seqv23</strain>
    </source>
</reference>
<sequence>MSKKTNKVVTRAAVVRVFTSPGRSRRETMDIVSRYMGDCPVPPAWGLGGVRGTFGKAVARAWAKRLRHLHVAHYRDPQTQRAITPVVQSIQDLMISPRTRPHARAPEHAIEPARQDQPAPIIMDESHFLWTRNRS</sequence>
<proteinExistence type="predicted"/>
<accession>A0A0S4U439</accession>
<organism evidence="1">
    <name type="scientific">Ralstonia solanacearum</name>
    <name type="common">Pseudomonas solanacearum</name>
    <dbReference type="NCBI Taxonomy" id="305"/>
    <lineage>
        <taxon>Bacteria</taxon>
        <taxon>Pseudomonadati</taxon>
        <taxon>Pseudomonadota</taxon>
        <taxon>Betaproteobacteria</taxon>
        <taxon>Burkholderiales</taxon>
        <taxon>Burkholderiaceae</taxon>
        <taxon>Ralstonia</taxon>
        <taxon>Ralstonia solanacearum species complex</taxon>
    </lineage>
</organism>
<evidence type="ECO:0000313" key="1">
    <source>
        <dbReference type="EMBL" id="CUV17018.1"/>
    </source>
</evidence>